<dbReference type="EMBL" id="RZYA01000014">
    <property type="protein sequence ID" value="RVU20871.1"/>
    <property type="molecule type" value="Genomic_DNA"/>
</dbReference>
<comment type="caution">
    <text evidence="1">The sequence shown here is derived from an EMBL/GenBank/DDBJ whole genome shotgun (WGS) entry which is preliminary data.</text>
</comment>
<gene>
    <name evidence="1" type="ORF">EOT10_26355</name>
</gene>
<keyword evidence="2" id="KW-1185">Reference proteome</keyword>
<dbReference type="Proteomes" id="UP000283128">
    <property type="component" value="Unassembled WGS sequence"/>
</dbReference>
<evidence type="ECO:0000313" key="1">
    <source>
        <dbReference type="EMBL" id="RVU20871.1"/>
    </source>
</evidence>
<sequence length="122" mass="13655">MADDSVSVTFSSLWHLKALHRMVMNGKFDGPDDVFFGSSHLAAAQHAILEALMRAEPQQAARWESWRDARGHEEVLDRVRRHLRDHAEAVTAMEPAARRSYVESLLAPLVGDPDLLAELIGE</sequence>
<dbReference type="RefSeq" id="WP_127830826.1">
    <property type="nucleotide sequence ID" value="NZ_RZYA01000014.1"/>
</dbReference>
<reference evidence="1 2" key="1">
    <citation type="submission" date="2019-01" db="EMBL/GenBank/DDBJ databases">
        <title>Genome sequences of Streptomyces and Rhizobium isolates collected from root and soil.</title>
        <authorList>
            <person name="Chhettri S."/>
            <person name="Sevigny J.L."/>
            <person name="Sen A."/>
            <person name="Ennis N."/>
            <person name="Tisa L."/>
        </authorList>
    </citation>
    <scope>NUCLEOTIDE SEQUENCE [LARGE SCALE GENOMIC DNA]</scope>
    <source>
        <strain evidence="1 2">San01</strain>
    </source>
</reference>
<evidence type="ECO:0000313" key="2">
    <source>
        <dbReference type="Proteomes" id="UP000283128"/>
    </source>
</evidence>
<dbReference type="AlphaFoldDB" id="A0A3S2WF45"/>
<proteinExistence type="predicted"/>
<protein>
    <submittedName>
        <fullName evidence="1">Uncharacterized protein</fullName>
    </submittedName>
</protein>
<name>A0A3S2WF45_9ACTN</name>
<dbReference type="OrthoDB" id="3399073at2"/>
<organism evidence="1 2">
    <name type="scientific">Streptomyces antnestii</name>
    <dbReference type="NCBI Taxonomy" id="2494256"/>
    <lineage>
        <taxon>Bacteria</taxon>
        <taxon>Bacillati</taxon>
        <taxon>Actinomycetota</taxon>
        <taxon>Actinomycetes</taxon>
        <taxon>Kitasatosporales</taxon>
        <taxon>Streptomycetaceae</taxon>
        <taxon>Streptomyces</taxon>
    </lineage>
</organism>
<accession>A0A3S2WF45</accession>